<proteinExistence type="inferred from homology"/>
<dbReference type="PANTHER" id="PTHR21089">
    <property type="entry name" value="SHIKIMATE DEHYDROGENASE"/>
    <property type="match status" value="1"/>
</dbReference>
<dbReference type="HAMAP" id="MF_00214">
    <property type="entry name" value="AroD"/>
    <property type="match status" value="1"/>
</dbReference>
<dbReference type="InterPro" id="IPR036291">
    <property type="entry name" value="NAD(P)-bd_dom_sf"/>
</dbReference>
<feature type="domain" description="Quinate/shikimate 5-dehydrogenase/glutamyl-tRNA reductase" evidence="8">
    <location>
        <begin position="397"/>
        <end position="473"/>
    </location>
</feature>
<dbReference type="InterPro" id="IPR001381">
    <property type="entry name" value="DHquinase_I"/>
</dbReference>
<evidence type="ECO:0000256" key="3">
    <source>
        <dbReference type="ARBA" id="ARBA00022857"/>
    </source>
</evidence>
<comment type="caution">
    <text evidence="11">The sequence shown here is derived from an EMBL/GenBank/DDBJ whole genome shotgun (WGS) entry which is preliminary data.</text>
</comment>
<protein>
    <recommendedName>
        <fullName evidence="1">shikimate dehydrogenase (NADP(+))</fullName>
        <ecNumber evidence="1">1.1.1.25</ecNumber>
    </recommendedName>
</protein>
<evidence type="ECO:0000313" key="12">
    <source>
        <dbReference type="Proteomes" id="UP000232323"/>
    </source>
</evidence>
<evidence type="ECO:0000256" key="6">
    <source>
        <dbReference type="ARBA" id="ARBA00023239"/>
    </source>
</evidence>
<dbReference type="InterPro" id="IPR013708">
    <property type="entry name" value="Shikimate_DH-bd_N"/>
</dbReference>
<evidence type="ECO:0000259" key="9">
    <source>
        <dbReference type="Pfam" id="PF08501"/>
    </source>
</evidence>
<dbReference type="GO" id="GO:0003855">
    <property type="term" value="F:3-dehydroquinate dehydratase activity"/>
    <property type="evidence" value="ECO:0007669"/>
    <property type="project" value="InterPro"/>
</dbReference>
<dbReference type="GO" id="GO:0009073">
    <property type="term" value="P:aromatic amino acid family biosynthetic process"/>
    <property type="evidence" value="ECO:0007669"/>
    <property type="project" value="UniProtKB-KW"/>
</dbReference>
<feature type="domain" description="SDH C-terminal" evidence="10">
    <location>
        <begin position="522"/>
        <end position="552"/>
    </location>
</feature>
<accession>A0A250X000</accession>
<dbReference type="CDD" id="cd00502">
    <property type="entry name" value="DHQase_I"/>
    <property type="match status" value="1"/>
</dbReference>
<dbReference type="GO" id="GO:0050661">
    <property type="term" value="F:NADP binding"/>
    <property type="evidence" value="ECO:0007669"/>
    <property type="project" value="InterPro"/>
</dbReference>
<evidence type="ECO:0000256" key="1">
    <source>
        <dbReference type="ARBA" id="ARBA00012962"/>
    </source>
</evidence>
<dbReference type="Gene3D" id="3.20.20.70">
    <property type="entry name" value="Aldolase class I"/>
    <property type="match status" value="1"/>
</dbReference>
<dbReference type="FunFam" id="3.20.20.70:FF:000047">
    <property type="entry name" value="3-dehydroquinate dehydratase"/>
    <property type="match status" value="1"/>
</dbReference>
<evidence type="ECO:0000259" key="8">
    <source>
        <dbReference type="Pfam" id="PF01488"/>
    </source>
</evidence>
<dbReference type="InterPro" id="IPR041121">
    <property type="entry name" value="SDH_C"/>
</dbReference>
<dbReference type="InterPro" id="IPR006151">
    <property type="entry name" value="Shikm_DH/Glu-tRNA_Rdtase"/>
</dbReference>
<evidence type="ECO:0000313" key="11">
    <source>
        <dbReference type="EMBL" id="GAX76080.1"/>
    </source>
</evidence>
<gene>
    <name evidence="11" type="ORF">CEUSTIGMA_g3523.t1</name>
</gene>
<dbReference type="CDD" id="cd01065">
    <property type="entry name" value="NAD_bind_Shikimate_DH"/>
    <property type="match status" value="1"/>
</dbReference>
<dbReference type="SUPFAM" id="SSF51735">
    <property type="entry name" value="NAD(P)-binding Rossmann-fold domains"/>
    <property type="match status" value="1"/>
</dbReference>
<dbReference type="AlphaFoldDB" id="A0A250X000"/>
<dbReference type="HAMAP" id="MF_00222">
    <property type="entry name" value="Shikimate_DH_AroE"/>
    <property type="match status" value="1"/>
</dbReference>
<keyword evidence="5" id="KW-0057">Aromatic amino acid biosynthesis</keyword>
<evidence type="ECO:0000256" key="5">
    <source>
        <dbReference type="ARBA" id="ARBA00023141"/>
    </source>
</evidence>
<dbReference type="STRING" id="1157962.A0A250X000"/>
<dbReference type="Gene3D" id="3.40.50.720">
    <property type="entry name" value="NAD(P)-binding Rossmann-like Domain"/>
    <property type="match status" value="1"/>
</dbReference>
<dbReference type="GO" id="GO:0008652">
    <property type="term" value="P:amino acid biosynthetic process"/>
    <property type="evidence" value="ECO:0007669"/>
    <property type="project" value="UniProtKB-KW"/>
</dbReference>
<dbReference type="NCBIfam" id="TIGR01093">
    <property type="entry name" value="aroD"/>
    <property type="match status" value="1"/>
</dbReference>
<keyword evidence="4" id="KW-0560">Oxidoreductase</keyword>
<keyword evidence="7" id="KW-0704">Schiff base</keyword>
<dbReference type="EMBL" id="BEGY01000015">
    <property type="protein sequence ID" value="GAX76080.1"/>
    <property type="molecule type" value="Genomic_DNA"/>
</dbReference>
<sequence>MADNSLGVSHFLTKARVECRAISLNDATSTSTTMKLPDRSLVATSITATSFEAFMDEMTVASTTGADILELRLDFIQDFDTERDLKRIMSHSRLPYIVTYRPKWEWGNYNGEEATRLATLKYAAMLGAPFIDVEFKAADTFFASAGEVPVTCKVILSAHDFNLTPSASELKDQAYKMYQAGADIVKIAAMATDITDAASMLSLLQDPAAPTISLSMGEKGQITRLLSNKFGGFLTFAALSPEKASAPGQPTIQQLNTLFKFKHQSQATKLFGIIGNPVSHSRSPLIHNTAFQDIGFDGVYVPLLVDDLSAFLDAFKDPQYGFSGFSVTIPHKEAALKLASSVDPLAAQIGAVNTLIRQSDGTFKGYNTDCSAAIGAIEKQMIRAAYARGEPASAEGSVSPLWGKTFLVLGAGGAGRALAFGAASRGARVLITNRSRDRAEALAAGLGPSATVVDWEAVQQGEVRADVCANSTSLGMSPRIEETPIPRSAVGNFGLVFDSVYTPVWTRLLLDARDAGCEVVDGLQMFVGQAAQQFRLFTGHEPPLELMQETLMAAISAASVDHEEKK</sequence>
<dbReference type="Pfam" id="PF18317">
    <property type="entry name" value="SDH_C"/>
    <property type="match status" value="1"/>
</dbReference>
<feature type="domain" description="Shikimate dehydrogenase substrate binding N-terminal" evidence="9">
    <location>
        <begin position="273"/>
        <end position="355"/>
    </location>
</feature>
<name>A0A250X000_9CHLO</name>
<dbReference type="InterPro" id="IPR013785">
    <property type="entry name" value="Aldolase_TIM"/>
</dbReference>
<keyword evidence="3" id="KW-0521">NADP</keyword>
<evidence type="ECO:0000256" key="2">
    <source>
        <dbReference type="ARBA" id="ARBA00022605"/>
    </source>
</evidence>
<dbReference type="Proteomes" id="UP000232323">
    <property type="component" value="Unassembled WGS sequence"/>
</dbReference>
<evidence type="ECO:0000259" key="10">
    <source>
        <dbReference type="Pfam" id="PF18317"/>
    </source>
</evidence>
<dbReference type="Pfam" id="PF01488">
    <property type="entry name" value="Shikimate_DH"/>
    <property type="match status" value="1"/>
</dbReference>
<dbReference type="InterPro" id="IPR046346">
    <property type="entry name" value="Aminoacid_DH-like_N_sf"/>
</dbReference>
<organism evidence="11 12">
    <name type="scientific">Chlamydomonas eustigma</name>
    <dbReference type="NCBI Taxonomy" id="1157962"/>
    <lineage>
        <taxon>Eukaryota</taxon>
        <taxon>Viridiplantae</taxon>
        <taxon>Chlorophyta</taxon>
        <taxon>core chlorophytes</taxon>
        <taxon>Chlorophyceae</taxon>
        <taxon>CS clade</taxon>
        <taxon>Chlamydomonadales</taxon>
        <taxon>Chlamydomonadaceae</taxon>
        <taxon>Chlamydomonas</taxon>
    </lineage>
</organism>
<evidence type="ECO:0000256" key="4">
    <source>
        <dbReference type="ARBA" id="ARBA00023002"/>
    </source>
</evidence>
<dbReference type="OrthoDB" id="204377at2759"/>
<dbReference type="PANTHER" id="PTHR21089:SF1">
    <property type="entry name" value="BIFUNCTIONAL 3-DEHYDROQUINATE DEHYDRATASE_SHIKIMATE DEHYDROGENASE, CHLOROPLASTIC"/>
    <property type="match status" value="1"/>
</dbReference>
<dbReference type="EC" id="1.1.1.25" evidence="1"/>
<dbReference type="InterPro" id="IPR011342">
    <property type="entry name" value="Shikimate_DH"/>
</dbReference>
<keyword evidence="6" id="KW-0456">Lyase</keyword>
<dbReference type="GO" id="GO:0009423">
    <property type="term" value="P:chorismate biosynthetic process"/>
    <property type="evidence" value="ECO:0007669"/>
    <property type="project" value="UniProtKB-UniPathway"/>
</dbReference>
<dbReference type="UniPathway" id="UPA00053">
    <property type="reaction ID" value="UER00087"/>
</dbReference>
<dbReference type="Gene3D" id="3.40.50.10860">
    <property type="entry name" value="Leucine Dehydrogenase, chain A, domain 1"/>
    <property type="match status" value="1"/>
</dbReference>
<dbReference type="InterPro" id="IPR022893">
    <property type="entry name" value="Shikimate_DH_fam"/>
</dbReference>
<dbReference type="Pfam" id="PF01487">
    <property type="entry name" value="DHquinase_I"/>
    <property type="match status" value="1"/>
</dbReference>
<dbReference type="SUPFAM" id="SSF53223">
    <property type="entry name" value="Aminoacid dehydrogenase-like, N-terminal domain"/>
    <property type="match status" value="1"/>
</dbReference>
<dbReference type="Pfam" id="PF08501">
    <property type="entry name" value="Shikimate_dh_N"/>
    <property type="match status" value="1"/>
</dbReference>
<dbReference type="SUPFAM" id="SSF51569">
    <property type="entry name" value="Aldolase"/>
    <property type="match status" value="1"/>
</dbReference>
<dbReference type="GO" id="GO:0019632">
    <property type="term" value="P:shikimate metabolic process"/>
    <property type="evidence" value="ECO:0007669"/>
    <property type="project" value="InterPro"/>
</dbReference>
<keyword evidence="12" id="KW-1185">Reference proteome</keyword>
<reference evidence="11 12" key="1">
    <citation type="submission" date="2017-08" db="EMBL/GenBank/DDBJ databases">
        <title>Acidophilic green algal genome provides insights into adaptation to an acidic environment.</title>
        <authorList>
            <person name="Hirooka S."/>
            <person name="Hirose Y."/>
            <person name="Kanesaki Y."/>
            <person name="Higuchi S."/>
            <person name="Fujiwara T."/>
            <person name="Onuma R."/>
            <person name="Era A."/>
            <person name="Ohbayashi R."/>
            <person name="Uzuka A."/>
            <person name="Nozaki H."/>
            <person name="Yoshikawa H."/>
            <person name="Miyagishima S.Y."/>
        </authorList>
    </citation>
    <scope>NUCLEOTIDE SEQUENCE [LARGE SCALE GENOMIC DNA]</scope>
    <source>
        <strain evidence="11 12">NIES-2499</strain>
    </source>
</reference>
<evidence type="ECO:0000256" key="7">
    <source>
        <dbReference type="ARBA" id="ARBA00023270"/>
    </source>
</evidence>
<dbReference type="GO" id="GO:0004764">
    <property type="term" value="F:shikimate 3-dehydrogenase (NADP+) activity"/>
    <property type="evidence" value="ECO:0007669"/>
    <property type="project" value="UniProtKB-EC"/>
</dbReference>
<dbReference type="NCBIfam" id="TIGR00507">
    <property type="entry name" value="aroE"/>
    <property type="match status" value="1"/>
</dbReference>
<keyword evidence="2" id="KW-0028">Amino-acid biosynthesis</keyword>